<keyword evidence="1" id="KW-1133">Transmembrane helix</keyword>
<dbReference type="EMBL" id="RHIB01000001">
    <property type="protein sequence ID" value="RNA68562.1"/>
    <property type="molecule type" value="Genomic_DNA"/>
</dbReference>
<reference evidence="2 3" key="1">
    <citation type="submission" date="2018-10" db="EMBL/GenBank/DDBJ databases">
        <title>Bacillus Keqinensis sp. nov., a moderately halophilic bacterium isolated from a saline-alkaline lake.</title>
        <authorList>
            <person name="Wang H."/>
        </authorList>
    </citation>
    <scope>NUCLEOTIDE SEQUENCE [LARGE SCALE GENOMIC DNA]</scope>
    <source>
        <strain evidence="2 3">KQ-3</strain>
    </source>
</reference>
<evidence type="ECO:0000256" key="1">
    <source>
        <dbReference type="SAM" id="Phobius"/>
    </source>
</evidence>
<sequence>MLFILANVFLWIFVFVAVLLTALLQYNLPRFNLVWLFSVLVLVGFVYSISHLDFSLLLYFFIMYAILCGVSLMSLKVRSKLKEVEEK</sequence>
<feature type="transmembrane region" description="Helical" evidence="1">
    <location>
        <begin position="56"/>
        <end position="75"/>
    </location>
</feature>
<evidence type="ECO:0000313" key="3">
    <source>
        <dbReference type="Proteomes" id="UP000278746"/>
    </source>
</evidence>
<dbReference type="AlphaFoldDB" id="A0A3M7TUA3"/>
<accession>A0A3M7TUA3</accession>
<feature type="transmembrane region" description="Helical" evidence="1">
    <location>
        <begin position="33"/>
        <end position="50"/>
    </location>
</feature>
<organism evidence="2 3">
    <name type="scientific">Alteribacter keqinensis</name>
    <dbReference type="NCBI Taxonomy" id="2483800"/>
    <lineage>
        <taxon>Bacteria</taxon>
        <taxon>Bacillati</taxon>
        <taxon>Bacillota</taxon>
        <taxon>Bacilli</taxon>
        <taxon>Bacillales</taxon>
        <taxon>Bacillaceae</taxon>
        <taxon>Alteribacter</taxon>
    </lineage>
</organism>
<evidence type="ECO:0000313" key="2">
    <source>
        <dbReference type="EMBL" id="RNA68562.1"/>
    </source>
</evidence>
<protein>
    <submittedName>
        <fullName evidence="2">Uncharacterized protein</fullName>
    </submittedName>
</protein>
<name>A0A3M7TUA3_9BACI</name>
<dbReference type="Proteomes" id="UP000278746">
    <property type="component" value="Unassembled WGS sequence"/>
</dbReference>
<keyword evidence="3" id="KW-1185">Reference proteome</keyword>
<gene>
    <name evidence="2" type="ORF">EBO34_00900</name>
</gene>
<proteinExistence type="predicted"/>
<feature type="transmembrane region" description="Helical" evidence="1">
    <location>
        <begin position="6"/>
        <end position="26"/>
    </location>
</feature>
<comment type="caution">
    <text evidence="2">The sequence shown here is derived from an EMBL/GenBank/DDBJ whole genome shotgun (WGS) entry which is preliminary data.</text>
</comment>
<keyword evidence="1" id="KW-0472">Membrane</keyword>
<keyword evidence="1" id="KW-0812">Transmembrane</keyword>